<keyword evidence="3" id="KW-1185">Reference proteome</keyword>
<comment type="caution">
    <text evidence="2">The sequence shown here is derived from an EMBL/GenBank/DDBJ whole genome shotgun (WGS) entry which is preliminary data.</text>
</comment>
<gene>
    <name evidence="2" type="ORF">E5K04_15740</name>
</gene>
<evidence type="ECO:0000259" key="1">
    <source>
        <dbReference type="Pfam" id="PF13358"/>
    </source>
</evidence>
<proteinExistence type="predicted"/>
<protein>
    <recommendedName>
        <fullName evidence="1">Tc1-like transposase DDE domain-containing protein</fullName>
    </recommendedName>
</protein>
<dbReference type="InterPro" id="IPR038717">
    <property type="entry name" value="Tc1-like_DDE_dom"/>
</dbReference>
<name>A0A4T0UJ26_9NEIS</name>
<dbReference type="Proteomes" id="UP000308891">
    <property type="component" value="Unassembled WGS sequence"/>
</dbReference>
<dbReference type="Pfam" id="PF13358">
    <property type="entry name" value="DDE_3"/>
    <property type="match status" value="1"/>
</dbReference>
<dbReference type="GO" id="GO:0003676">
    <property type="term" value="F:nucleic acid binding"/>
    <property type="evidence" value="ECO:0007669"/>
    <property type="project" value="InterPro"/>
</dbReference>
<sequence>MVGAQMPVFVVVDGHHPTHKAKLVREYVEQQRGKLRLLCFPPYSPQLNHYEQVWAHVKRQASRQFVQSIDEMKRMALGAFRRIQKPPKLIRSFFSQLECQYAAM</sequence>
<accession>A0A4T0UJ26</accession>
<evidence type="ECO:0000313" key="2">
    <source>
        <dbReference type="EMBL" id="TIC78564.1"/>
    </source>
</evidence>
<dbReference type="OrthoDB" id="9772604at2"/>
<reference evidence="2 3" key="1">
    <citation type="submission" date="2019-04" db="EMBL/GenBank/DDBJ databases">
        <title>Crenobacter sp. nov.</title>
        <authorList>
            <person name="Shi S."/>
        </authorList>
    </citation>
    <scope>NUCLEOTIDE SEQUENCE [LARGE SCALE GENOMIC DNA]</scope>
    <source>
        <strain evidence="2 3">GY 70310</strain>
    </source>
</reference>
<dbReference type="Gene3D" id="3.30.420.10">
    <property type="entry name" value="Ribonuclease H-like superfamily/Ribonuclease H"/>
    <property type="match status" value="1"/>
</dbReference>
<dbReference type="InterPro" id="IPR036397">
    <property type="entry name" value="RNaseH_sf"/>
</dbReference>
<dbReference type="EMBL" id="STGJ01000025">
    <property type="protein sequence ID" value="TIC78564.1"/>
    <property type="molecule type" value="Genomic_DNA"/>
</dbReference>
<dbReference type="AlphaFoldDB" id="A0A4T0UJ26"/>
<feature type="domain" description="Tc1-like transposase DDE" evidence="1">
    <location>
        <begin position="7"/>
        <end position="73"/>
    </location>
</feature>
<organism evidence="2 3">
    <name type="scientific">Crenobacter intestini</name>
    <dbReference type="NCBI Taxonomy" id="2563443"/>
    <lineage>
        <taxon>Bacteria</taxon>
        <taxon>Pseudomonadati</taxon>
        <taxon>Pseudomonadota</taxon>
        <taxon>Betaproteobacteria</taxon>
        <taxon>Neisseriales</taxon>
        <taxon>Neisseriaceae</taxon>
        <taxon>Crenobacter</taxon>
    </lineage>
</organism>
<evidence type="ECO:0000313" key="3">
    <source>
        <dbReference type="Proteomes" id="UP000308891"/>
    </source>
</evidence>